<keyword evidence="3" id="KW-1185">Reference proteome</keyword>
<feature type="region of interest" description="Disordered" evidence="1">
    <location>
        <begin position="626"/>
        <end position="852"/>
    </location>
</feature>
<accession>A0A9K3CU73</accession>
<dbReference type="AlphaFoldDB" id="A0A9K3CU73"/>
<protein>
    <submittedName>
        <fullName evidence="2">Uncharacterized protein</fullName>
    </submittedName>
</protein>
<evidence type="ECO:0000256" key="1">
    <source>
        <dbReference type="SAM" id="MobiDB-lite"/>
    </source>
</evidence>
<sequence length="1173" mass="130406">MGGRSERDESILEALINCAIAASRCNNGELSMALFRDTFKRMKTYADDRRQNGVPMYIREYHTRGTIEWSIQLDRCYGGTMPLAGYSVLRDCWERVCMSLRYTQPDADRPLFDLEMSLVRLLLLVEDTGKAWKWLATIRAELISDRNILCTRCHTSEYRKDNTHTVNVLTDRLETLTSILTKSYIDRGMFGEAAAAYMKLAGLKDLVNCVHGREIKGRAIYDAAECMIRAGRYDEARGYFKQSCAQSWSGAEEQSTYLSVVDGLDAADQHVSLAARNVLRGRDNDTLSIGECIRCFDRLDQLEEPFGAGIPQALKVLTTLCDVVPAAHDLYKRLLERAGGLGGGDGGDPEHTTLTLGTLLIDMYLWMAEMYIALRCVSQDAPHLRVSGASSLSKLVHSKRPAPTPREMLKEAERMAVYALGVFEGLPEEHRSVSISNVMLAVQHYTRALYLHRSFGTKEPLYSHSVSGIAGRDAENRTTSFYKSCHALDCVETSPAVAATLANKVCGVLERVVTAYPRADAFFQYRHDDGEDVKEDDTDTNWWYHTLRVLTNDLKAAELEATDTAPISATIRRLKTFIDLDVPPSLRQSLTLRMVPPELFMPHVKGRFSQNDMRTLRFGTITTMKAIQKGQEPSGAAESGRGGRPRSPQQWKTQSRRTKVIQSPESESEETEAEESESEDVTFQPTQPRRRLKRRSERVLDDSDEDDEESGGVGGVVSDPEEDWEGGGITPDMPSSSREGGGGRERERTRPVRGCRGGTRANPAKRGRGTGAGGDEKSRLQREREEAEYQMADATGETEEDEESDTNTMDAASGLDDGAPGFDTFISEEDRKLQETLEEREMAERRAAGERSDDTWDNPYMIEEERRDISENLIYMRRTQMARKRQACVDPDVRGEEGDMGDMQPSNKRTSSPSSGKPPVDYTLSGQQLRAVEASYAAGVPVDLLARLACDPQNTARERDMELYDPRIGRAREQGGTSGGMMVISREYINENIELDVDFWTGLSNVESLSMVDCPLHFGTLISPPPSMTHLRIDRCSMTMGDACRLLSLLPDSMNTVVFRGIMGGESSRPSSLSVPLQTQSVLSLTTLDLAGSRLGPLPAQVAQRLRVKDLVLRGCSGVLPFIQSLHPRSVSGRLDISQWEHPAGEAYQVRDAASVDSHRDELLCGALSSQAV</sequence>
<evidence type="ECO:0000313" key="3">
    <source>
        <dbReference type="Proteomes" id="UP000265618"/>
    </source>
</evidence>
<proteinExistence type="predicted"/>
<feature type="compositionally biased region" description="Acidic residues" evidence="1">
    <location>
        <begin position="796"/>
        <end position="805"/>
    </location>
</feature>
<name>A0A9K3CU73_9EUKA</name>
<gene>
    <name evidence="2" type="ORF">KIPB_003922</name>
</gene>
<feature type="compositionally biased region" description="Basic and acidic residues" evidence="1">
    <location>
        <begin position="741"/>
        <end position="750"/>
    </location>
</feature>
<dbReference type="Proteomes" id="UP000265618">
    <property type="component" value="Unassembled WGS sequence"/>
</dbReference>
<feature type="compositionally biased region" description="Polar residues" evidence="1">
    <location>
        <begin position="904"/>
        <end position="915"/>
    </location>
</feature>
<feature type="region of interest" description="Disordered" evidence="1">
    <location>
        <begin position="886"/>
        <end position="920"/>
    </location>
</feature>
<organism evidence="2 3">
    <name type="scientific">Kipferlia bialata</name>
    <dbReference type="NCBI Taxonomy" id="797122"/>
    <lineage>
        <taxon>Eukaryota</taxon>
        <taxon>Metamonada</taxon>
        <taxon>Carpediemonas-like organisms</taxon>
        <taxon>Kipferlia</taxon>
    </lineage>
</organism>
<evidence type="ECO:0000313" key="2">
    <source>
        <dbReference type="EMBL" id="GIQ82731.1"/>
    </source>
</evidence>
<feature type="non-terminal residue" evidence="2">
    <location>
        <position position="1"/>
    </location>
</feature>
<dbReference type="EMBL" id="BDIP01000794">
    <property type="protein sequence ID" value="GIQ82731.1"/>
    <property type="molecule type" value="Genomic_DNA"/>
</dbReference>
<reference evidence="2 3" key="1">
    <citation type="journal article" date="2018" name="PLoS ONE">
        <title>The draft genome of Kipferlia bialata reveals reductive genome evolution in fornicate parasites.</title>
        <authorList>
            <person name="Tanifuji G."/>
            <person name="Takabayashi S."/>
            <person name="Kume K."/>
            <person name="Takagi M."/>
            <person name="Nakayama T."/>
            <person name="Kamikawa R."/>
            <person name="Inagaki Y."/>
            <person name="Hashimoto T."/>
        </authorList>
    </citation>
    <scope>NUCLEOTIDE SEQUENCE [LARGE SCALE GENOMIC DNA]</scope>
    <source>
        <strain evidence="2">NY0173</strain>
    </source>
</reference>
<feature type="compositionally biased region" description="Basic and acidic residues" evidence="1">
    <location>
        <begin position="828"/>
        <end position="852"/>
    </location>
</feature>
<feature type="compositionally biased region" description="Basic and acidic residues" evidence="1">
    <location>
        <begin position="774"/>
        <end position="787"/>
    </location>
</feature>
<comment type="caution">
    <text evidence="2">The sequence shown here is derived from an EMBL/GenBank/DDBJ whole genome shotgun (WGS) entry which is preliminary data.</text>
</comment>
<feature type="compositionally biased region" description="Acidic residues" evidence="1">
    <location>
        <begin position="666"/>
        <end position="680"/>
    </location>
</feature>